<comment type="function">
    <text evidence="11">Member of the two-component regulatory system NtrB/NtrC, which controls expression of the nitrogen-regulated (ntr) genes in response to nitrogen limitation. Under conditions of nitrogen limitation, NtrB autophosphorylates and transfers the phosphoryl group to NtrC. In the presence of nitrogen, acts as a phosphatase that dephosphorylates and inactivates NtrC.</text>
</comment>
<gene>
    <name evidence="16" type="ORF">CBP12_09865</name>
</gene>
<dbReference type="SMART" id="SM00388">
    <property type="entry name" value="HisKA"/>
    <property type="match status" value="1"/>
</dbReference>
<dbReference type="EC" id="2.7.13.3" evidence="2"/>
<dbReference type="NCBIfam" id="NF008293">
    <property type="entry name" value="PRK11073.1"/>
    <property type="match status" value="1"/>
</dbReference>
<dbReference type="GO" id="GO:0016787">
    <property type="term" value="F:hydrolase activity"/>
    <property type="evidence" value="ECO:0007669"/>
    <property type="project" value="UniProtKB-KW"/>
</dbReference>
<dbReference type="SUPFAM" id="SSF55785">
    <property type="entry name" value="PYP-like sensor domain (PAS domain)"/>
    <property type="match status" value="1"/>
</dbReference>
<evidence type="ECO:0000256" key="10">
    <source>
        <dbReference type="ARBA" id="ARBA00023231"/>
    </source>
</evidence>
<evidence type="ECO:0000256" key="1">
    <source>
        <dbReference type="ARBA" id="ARBA00000085"/>
    </source>
</evidence>
<dbReference type="EMBL" id="CP021376">
    <property type="protein sequence ID" value="ART80411.1"/>
    <property type="molecule type" value="Genomic_DNA"/>
</dbReference>
<evidence type="ECO:0000259" key="15">
    <source>
        <dbReference type="PROSITE" id="PS50109"/>
    </source>
</evidence>
<dbReference type="Gene3D" id="1.10.287.130">
    <property type="match status" value="1"/>
</dbReference>
<accession>A0A1Y0CYK5</accession>
<evidence type="ECO:0000313" key="16">
    <source>
        <dbReference type="EMBL" id="ART80411.1"/>
    </source>
</evidence>
<dbReference type="OrthoDB" id="9789238at2"/>
<dbReference type="InterPro" id="IPR036097">
    <property type="entry name" value="HisK_dim/P_sf"/>
</dbReference>
<dbReference type="PROSITE" id="PS50109">
    <property type="entry name" value="HIS_KIN"/>
    <property type="match status" value="1"/>
</dbReference>
<evidence type="ECO:0000256" key="5">
    <source>
        <dbReference type="ARBA" id="ARBA00022741"/>
    </source>
</evidence>
<dbReference type="Pfam" id="PF00512">
    <property type="entry name" value="HisKA"/>
    <property type="match status" value="1"/>
</dbReference>
<dbReference type="RefSeq" id="WP_086964277.1">
    <property type="nucleotide sequence ID" value="NZ_CP021376.1"/>
</dbReference>
<keyword evidence="6 16" id="KW-0418">Kinase</keyword>
<protein>
    <recommendedName>
        <fullName evidence="12">Sensory histidine kinase/phosphatase NtrB</fullName>
        <ecNumber evidence="2">2.7.13.3</ecNumber>
    </recommendedName>
    <alternativeName>
        <fullName evidence="13">Nitrogen regulation protein NR(II)</fullName>
    </alternativeName>
    <alternativeName>
        <fullName evidence="14">Nitrogen regulator II</fullName>
    </alternativeName>
</protein>
<evidence type="ECO:0000256" key="11">
    <source>
        <dbReference type="ARBA" id="ARBA00037696"/>
    </source>
</evidence>
<dbReference type="SMART" id="SM00387">
    <property type="entry name" value="HATPase_c"/>
    <property type="match status" value="1"/>
</dbReference>
<reference evidence="17" key="1">
    <citation type="submission" date="2017-05" db="EMBL/GenBank/DDBJ databases">
        <authorList>
            <person name="Sung H."/>
        </authorList>
    </citation>
    <scope>NUCLEOTIDE SEQUENCE [LARGE SCALE GENOMIC DNA]</scope>
    <source>
        <strain evidence="17">AMac2203</strain>
    </source>
</reference>
<dbReference type="InterPro" id="IPR003594">
    <property type="entry name" value="HATPase_dom"/>
</dbReference>
<dbReference type="Gene3D" id="3.30.565.10">
    <property type="entry name" value="Histidine kinase-like ATPase, C-terminal domain"/>
    <property type="match status" value="1"/>
</dbReference>
<dbReference type="InterPro" id="IPR000014">
    <property type="entry name" value="PAS"/>
</dbReference>
<name>A0A1Y0CYK5_9GAMM</name>
<keyword evidence="10" id="KW-0535">Nitrogen fixation</keyword>
<evidence type="ECO:0000256" key="12">
    <source>
        <dbReference type="ARBA" id="ARBA00039567"/>
    </source>
</evidence>
<keyword evidence="8" id="KW-0067">ATP-binding</keyword>
<dbReference type="GO" id="GO:0005524">
    <property type="term" value="F:ATP binding"/>
    <property type="evidence" value="ECO:0007669"/>
    <property type="project" value="UniProtKB-KW"/>
</dbReference>
<dbReference type="PRINTS" id="PR00344">
    <property type="entry name" value="BCTRLSENSOR"/>
</dbReference>
<evidence type="ECO:0000256" key="7">
    <source>
        <dbReference type="ARBA" id="ARBA00022801"/>
    </source>
</evidence>
<organism evidence="16 17">
    <name type="scientific">Oceanisphaera avium</name>
    <dbReference type="NCBI Taxonomy" id="1903694"/>
    <lineage>
        <taxon>Bacteria</taxon>
        <taxon>Pseudomonadati</taxon>
        <taxon>Pseudomonadota</taxon>
        <taxon>Gammaproteobacteria</taxon>
        <taxon>Aeromonadales</taxon>
        <taxon>Aeromonadaceae</taxon>
        <taxon>Oceanisphaera</taxon>
    </lineage>
</organism>
<dbReference type="GO" id="GO:0000155">
    <property type="term" value="F:phosphorelay sensor kinase activity"/>
    <property type="evidence" value="ECO:0007669"/>
    <property type="project" value="InterPro"/>
</dbReference>
<comment type="catalytic activity">
    <reaction evidence="1">
        <text>ATP + protein L-histidine = ADP + protein N-phospho-L-histidine.</text>
        <dbReference type="EC" id="2.7.13.3"/>
    </reaction>
</comment>
<dbReference type="KEGG" id="ocm:CBP12_09865"/>
<dbReference type="Pfam" id="PF02518">
    <property type="entry name" value="HATPase_c"/>
    <property type="match status" value="1"/>
</dbReference>
<keyword evidence="3" id="KW-0597">Phosphoprotein</keyword>
<keyword evidence="4" id="KW-0808">Transferase</keyword>
<evidence type="ECO:0000256" key="3">
    <source>
        <dbReference type="ARBA" id="ARBA00022553"/>
    </source>
</evidence>
<dbReference type="Pfam" id="PF00989">
    <property type="entry name" value="PAS"/>
    <property type="match status" value="1"/>
</dbReference>
<dbReference type="CDD" id="cd00130">
    <property type="entry name" value="PAS"/>
    <property type="match status" value="1"/>
</dbReference>
<keyword evidence="17" id="KW-1185">Reference proteome</keyword>
<keyword evidence="5" id="KW-0547">Nucleotide-binding</keyword>
<dbReference type="Gene3D" id="3.30.450.20">
    <property type="entry name" value="PAS domain"/>
    <property type="match status" value="1"/>
</dbReference>
<evidence type="ECO:0000256" key="6">
    <source>
        <dbReference type="ARBA" id="ARBA00022777"/>
    </source>
</evidence>
<dbReference type="InterPro" id="IPR005467">
    <property type="entry name" value="His_kinase_dom"/>
</dbReference>
<dbReference type="PANTHER" id="PTHR43065:SF16">
    <property type="entry name" value="SENSORY HISTIDINE KINASE_PHOSPHATASE NTRB"/>
    <property type="match status" value="1"/>
</dbReference>
<evidence type="ECO:0000313" key="17">
    <source>
        <dbReference type="Proteomes" id="UP000243793"/>
    </source>
</evidence>
<dbReference type="InterPro" id="IPR013767">
    <property type="entry name" value="PAS_fold"/>
</dbReference>
<dbReference type="SUPFAM" id="SSF55874">
    <property type="entry name" value="ATPase domain of HSP90 chaperone/DNA topoisomerase II/histidine kinase"/>
    <property type="match status" value="1"/>
</dbReference>
<evidence type="ECO:0000256" key="14">
    <source>
        <dbReference type="ARBA" id="ARBA00043094"/>
    </source>
</evidence>
<evidence type="ECO:0000256" key="13">
    <source>
        <dbReference type="ARBA" id="ARBA00042313"/>
    </source>
</evidence>
<dbReference type="InterPro" id="IPR035965">
    <property type="entry name" value="PAS-like_dom_sf"/>
</dbReference>
<dbReference type="Proteomes" id="UP000243793">
    <property type="component" value="Chromosome"/>
</dbReference>
<evidence type="ECO:0000256" key="9">
    <source>
        <dbReference type="ARBA" id="ARBA00023012"/>
    </source>
</evidence>
<evidence type="ECO:0000256" key="8">
    <source>
        <dbReference type="ARBA" id="ARBA00022840"/>
    </source>
</evidence>
<dbReference type="AlphaFoldDB" id="A0A1Y0CYK5"/>
<dbReference type="PANTHER" id="PTHR43065">
    <property type="entry name" value="SENSOR HISTIDINE KINASE"/>
    <property type="match status" value="1"/>
</dbReference>
<keyword evidence="9" id="KW-0902">Two-component regulatory system</keyword>
<proteinExistence type="predicted"/>
<keyword evidence="7" id="KW-0378">Hydrolase</keyword>
<dbReference type="SUPFAM" id="SSF47384">
    <property type="entry name" value="Homodimeric domain of signal transducing histidine kinase"/>
    <property type="match status" value="1"/>
</dbReference>
<sequence>MQKTSKSTPTLANLLASSALLDNLLTGVLVVDSALKIHLANAAARQFFALTPRRLQQANLALVDKDLALDISLDLARIRQAITQEHSFSDSEVLLVSKGQRHWVQVSVTPLGTEQGLALIEVHLVDQQKKISQELQQRTQQQAARELVRALAHEIKNPLAGLRGAAQLLERALVQEELKEFTQLIIGQADRLSKLVDRLLGPQQVRTYQAENVHCVLERVSGLMQLAISPEIELSRDYDPSIPELIMDAEQLEQAFLNVVQNAAQALMGEQSLDCRVNKKKKITLKTRIAHHVLLQGQLHRLVAEIRIIDNGPGVPLELRDTLFYPLVSGRPQGTGLGLSLAQDIIQQHQGQIALQSSVGHTEFIIYLPLKHSLSPEN</sequence>
<dbReference type="GO" id="GO:0006355">
    <property type="term" value="P:regulation of DNA-templated transcription"/>
    <property type="evidence" value="ECO:0007669"/>
    <property type="project" value="InterPro"/>
</dbReference>
<evidence type="ECO:0000256" key="2">
    <source>
        <dbReference type="ARBA" id="ARBA00012438"/>
    </source>
</evidence>
<dbReference type="CDD" id="cd00082">
    <property type="entry name" value="HisKA"/>
    <property type="match status" value="1"/>
</dbReference>
<feature type="domain" description="Histidine kinase" evidence="15">
    <location>
        <begin position="150"/>
        <end position="372"/>
    </location>
</feature>
<dbReference type="InterPro" id="IPR004358">
    <property type="entry name" value="Sig_transdc_His_kin-like_C"/>
</dbReference>
<evidence type="ECO:0000256" key="4">
    <source>
        <dbReference type="ARBA" id="ARBA00022679"/>
    </source>
</evidence>
<dbReference type="InterPro" id="IPR036890">
    <property type="entry name" value="HATPase_C_sf"/>
</dbReference>
<dbReference type="InterPro" id="IPR003661">
    <property type="entry name" value="HisK_dim/P_dom"/>
</dbReference>